<dbReference type="PANTHER" id="PTHR15140:SF33">
    <property type="entry name" value="LATE BLIGHT RESISTANCE PROTEIN HOMOLOG R1A-3 ISOFORM X1"/>
    <property type="match status" value="1"/>
</dbReference>
<keyword evidence="2" id="KW-1185">Reference proteome</keyword>
<dbReference type="InterPro" id="IPR032675">
    <property type="entry name" value="LRR_dom_sf"/>
</dbReference>
<dbReference type="SUPFAM" id="SSF52058">
    <property type="entry name" value="L domain-like"/>
    <property type="match status" value="1"/>
</dbReference>
<dbReference type="Gene3D" id="3.80.10.10">
    <property type="entry name" value="Ribonuclease Inhibitor"/>
    <property type="match status" value="1"/>
</dbReference>
<dbReference type="AlphaFoldDB" id="A0AAE1YBJ5"/>
<gene>
    <name evidence="1" type="ORF">Salat_1475400</name>
</gene>
<dbReference type="Proteomes" id="UP001293254">
    <property type="component" value="Unassembled WGS sequence"/>
</dbReference>
<dbReference type="EMBL" id="JACGWO010000005">
    <property type="protein sequence ID" value="KAK4427065.1"/>
    <property type="molecule type" value="Genomic_DNA"/>
</dbReference>
<dbReference type="PANTHER" id="PTHR15140">
    <property type="entry name" value="TUBULIN-SPECIFIC CHAPERONE E"/>
    <property type="match status" value="1"/>
</dbReference>
<reference evidence="1" key="1">
    <citation type="submission" date="2020-06" db="EMBL/GenBank/DDBJ databases">
        <authorList>
            <person name="Li T."/>
            <person name="Hu X."/>
            <person name="Zhang T."/>
            <person name="Song X."/>
            <person name="Zhang H."/>
            <person name="Dai N."/>
            <person name="Sheng W."/>
            <person name="Hou X."/>
            <person name="Wei L."/>
        </authorList>
    </citation>
    <scope>NUCLEOTIDE SEQUENCE</scope>
    <source>
        <strain evidence="1">3651</strain>
        <tissue evidence="1">Leaf</tissue>
    </source>
</reference>
<proteinExistence type="predicted"/>
<evidence type="ECO:0000313" key="1">
    <source>
        <dbReference type="EMBL" id="KAK4427065.1"/>
    </source>
</evidence>
<sequence>MRELKHLEVTESNLPDPSYNGALLPNLLTHLGINALSSTKVIRGRIPKLKKLVIQIELARNTVEPLCCFGHLASLHRLESLKCIIVNPNSRLQVFVPIPPILIFPLSLTKLTLNGLGFPWETMSTIVVLSYLEVLKLQCYAFRGALWKANDEHGFHKLKFLLIEDTDIEAWDASDVNLPSLERLIIRHCYKLKKIPEKFGDIGPLEMIRLDDCNPSLVASTKDCTEKRPSSSKKLEVCVKSSVDDRKLKSHE</sequence>
<organism evidence="1 2">
    <name type="scientific">Sesamum alatum</name>
    <dbReference type="NCBI Taxonomy" id="300844"/>
    <lineage>
        <taxon>Eukaryota</taxon>
        <taxon>Viridiplantae</taxon>
        <taxon>Streptophyta</taxon>
        <taxon>Embryophyta</taxon>
        <taxon>Tracheophyta</taxon>
        <taxon>Spermatophyta</taxon>
        <taxon>Magnoliopsida</taxon>
        <taxon>eudicotyledons</taxon>
        <taxon>Gunneridae</taxon>
        <taxon>Pentapetalae</taxon>
        <taxon>asterids</taxon>
        <taxon>lamiids</taxon>
        <taxon>Lamiales</taxon>
        <taxon>Pedaliaceae</taxon>
        <taxon>Sesamum</taxon>
    </lineage>
</organism>
<accession>A0AAE1YBJ5</accession>
<name>A0AAE1YBJ5_9LAMI</name>
<reference evidence="1" key="2">
    <citation type="journal article" date="2024" name="Plant">
        <title>Genomic evolution and insights into agronomic trait innovations of Sesamum species.</title>
        <authorList>
            <person name="Miao H."/>
            <person name="Wang L."/>
            <person name="Qu L."/>
            <person name="Liu H."/>
            <person name="Sun Y."/>
            <person name="Le M."/>
            <person name="Wang Q."/>
            <person name="Wei S."/>
            <person name="Zheng Y."/>
            <person name="Lin W."/>
            <person name="Duan Y."/>
            <person name="Cao H."/>
            <person name="Xiong S."/>
            <person name="Wang X."/>
            <person name="Wei L."/>
            <person name="Li C."/>
            <person name="Ma Q."/>
            <person name="Ju M."/>
            <person name="Zhao R."/>
            <person name="Li G."/>
            <person name="Mu C."/>
            <person name="Tian Q."/>
            <person name="Mei H."/>
            <person name="Zhang T."/>
            <person name="Gao T."/>
            <person name="Zhang H."/>
        </authorList>
    </citation>
    <scope>NUCLEOTIDE SEQUENCE</scope>
    <source>
        <strain evidence="1">3651</strain>
    </source>
</reference>
<evidence type="ECO:0000313" key="2">
    <source>
        <dbReference type="Proteomes" id="UP001293254"/>
    </source>
</evidence>
<protein>
    <submittedName>
        <fullName evidence="1">Uncharacterized protein</fullName>
    </submittedName>
</protein>
<comment type="caution">
    <text evidence="1">The sequence shown here is derived from an EMBL/GenBank/DDBJ whole genome shotgun (WGS) entry which is preliminary data.</text>
</comment>